<dbReference type="PANTHER" id="PTHR34406:SF1">
    <property type="entry name" value="PROTEIN YCEI"/>
    <property type="match status" value="1"/>
</dbReference>
<feature type="domain" description="Lipid/polyisoprenoid-binding YceI-like" evidence="1">
    <location>
        <begin position="5"/>
        <end position="175"/>
    </location>
</feature>
<sequence length="179" mass="19959">MATKNWTLDPAHSDIHFKIRHLFISSVTGEFKIFSGTMVTPEHDNFNSASFKLFIDAFSVDTNNRDRDEHLKSPDFFSADLFPQLEFHSTAFSPVAGDNYRLKGMLTIKGISKEITLDVFFGGEAKDGFGINRAGFEIIGTINRNDYDIHPAGIAEVGGLVLGEEIKLHANIQFTNDTE</sequence>
<comment type="caution">
    <text evidence="2">The sequence shown here is derived from an EMBL/GenBank/DDBJ whole genome shotgun (WGS) entry which is preliminary data.</text>
</comment>
<dbReference type="Pfam" id="PF04264">
    <property type="entry name" value="YceI"/>
    <property type="match status" value="1"/>
</dbReference>
<dbReference type="Gene3D" id="2.40.128.110">
    <property type="entry name" value="Lipid/polyisoprenoid-binding, YceI-like"/>
    <property type="match status" value="1"/>
</dbReference>
<dbReference type="SMART" id="SM00867">
    <property type="entry name" value="YceI"/>
    <property type="match status" value="1"/>
</dbReference>
<gene>
    <name evidence="2" type="ORF">AAEO56_03010</name>
</gene>
<dbReference type="InterPro" id="IPR007372">
    <property type="entry name" value="Lipid/polyisoprenoid-bd_YceI"/>
</dbReference>
<evidence type="ECO:0000313" key="3">
    <source>
        <dbReference type="Proteomes" id="UP001464555"/>
    </source>
</evidence>
<name>A0ABU9HTB1_9FLAO</name>
<dbReference type="Proteomes" id="UP001464555">
    <property type="component" value="Unassembled WGS sequence"/>
</dbReference>
<reference evidence="2 3" key="1">
    <citation type="submission" date="2024-04" db="EMBL/GenBank/DDBJ databases">
        <title>Flavobacterium sp. DGU11 16S ribosomal RNA gene Genome sequencing and assembly.</title>
        <authorList>
            <person name="Park S."/>
        </authorList>
    </citation>
    <scope>NUCLEOTIDE SEQUENCE [LARGE SCALE GENOMIC DNA]</scope>
    <source>
        <strain evidence="2 3">DGU11</strain>
    </source>
</reference>
<dbReference type="InterPro" id="IPR036761">
    <property type="entry name" value="TTHA0802/YceI-like_sf"/>
</dbReference>
<organism evidence="2 3">
    <name type="scientific">Flavobacterium arundinis</name>
    <dbReference type="NCBI Taxonomy" id="3139143"/>
    <lineage>
        <taxon>Bacteria</taxon>
        <taxon>Pseudomonadati</taxon>
        <taxon>Bacteroidota</taxon>
        <taxon>Flavobacteriia</taxon>
        <taxon>Flavobacteriales</taxon>
        <taxon>Flavobacteriaceae</taxon>
        <taxon>Flavobacterium</taxon>
    </lineage>
</organism>
<dbReference type="EMBL" id="JBBYHR010000001">
    <property type="protein sequence ID" value="MEL1243221.1"/>
    <property type="molecule type" value="Genomic_DNA"/>
</dbReference>
<dbReference type="RefSeq" id="WP_341695538.1">
    <property type="nucleotide sequence ID" value="NZ_JBBYHR010000001.1"/>
</dbReference>
<dbReference type="SUPFAM" id="SSF101874">
    <property type="entry name" value="YceI-like"/>
    <property type="match status" value="1"/>
</dbReference>
<protein>
    <submittedName>
        <fullName evidence="2">YceI family protein</fullName>
    </submittedName>
</protein>
<evidence type="ECO:0000313" key="2">
    <source>
        <dbReference type="EMBL" id="MEL1243221.1"/>
    </source>
</evidence>
<keyword evidence="3" id="KW-1185">Reference proteome</keyword>
<evidence type="ECO:0000259" key="1">
    <source>
        <dbReference type="SMART" id="SM00867"/>
    </source>
</evidence>
<proteinExistence type="predicted"/>
<dbReference type="PANTHER" id="PTHR34406">
    <property type="entry name" value="PROTEIN YCEI"/>
    <property type="match status" value="1"/>
</dbReference>
<accession>A0ABU9HTB1</accession>